<dbReference type="EMBL" id="BTRK01000004">
    <property type="protein sequence ID" value="GMR46980.1"/>
    <property type="molecule type" value="Genomic_DNA"/>
</dbReference>
<dbReference type="GO" id="GO:0003997">
    <property type="term" value="F:acyl-CoA oxidase activity"/>
    <property type="evidence" value="ECO:0007669"/>
    <property type="project" value="InterPro"/>
</dbReference>
<evidence type="ECO:0000313" key="4">
    <source>
        <dbReference type="Proteomes" id="UP001328107"/>
    </source>
</evidence>
<dbReference type="GO" id="GO:0005504">
    <property type="term" value="F:fatty acid binding"/>
    <property type="evidence" value="ECO:0007669"/>
    <property type="project" value="TreeGrafter"/>
</dbReference>
<name>A0AAN5I068_9BILA</name>
<evidence type="ECO:0000256" key="1">
    <source>
        <dbReference type="ARBA" id="ARBA00004846"/>
    </source>
</evidence>
<dbReference type="InterPro" id="IPR012258">
    <property type="entry name" value="Acyl-CoA_oxidase"/>
</dbReference>
<evidence type="ECO:0000259" key="2">
    <source>
        <dbReference type="Pfam" id="PF14749"/>
    </source>
</evidence>
<dbReference type="Pfam" id="PF14749">
    <property type="entry name" value="Acyl-CoA_ox_N"/>
    <property type="match status" value="1"/>
</dbReference>
<dbReference type="Proteomes" id="UP001328107">
    <property type="component" value="Unassembled WGS sequence"/>
</dbReference>
<dbReference type="GO" id="GO:1904070">
    <property type="term" value="P:ascaroside biosynthetic process"/>
    <property type="evidence" value="ECO:0007669"/>
    <property type="project" value="TreeGrafter"/>
</dbReference>
<gene>
    <name evidence="3" type="ORF">PMAYCL1PPCAC_17175</name>
</gene>
<reference evidence="4" key="1">
    <citation type="submission" date="2022-10" db="EMBL/GenBank/DDBJ databases">
        <title>Genome assembly of Pristionchus species.</title>
        <authorList>
            <person name="Yoshida K."/>
            <person name="Sommer R.J."/>
        </authorList>
    </citation>
    <scope>NUCLEOTIDE SEQUENCE [LARGE SCALE GENOMIC DNA]</scope>
    <source>
        <strain evidence="4">RS5460</strain>
    </source>
</reference>
<accession>A0AAN5I068</accession>
<keyword evidence="4" id="KW-1185">Reference proteome</keyword>
<dbReference type="GO" id="GO:0033540">
    <property type="term" value="P:fatty acid beta-oxidation using acyl-CoA oxidase"/>
    <property type="evidence" value="ECO:0007669"/>
    <property type="project" value="TreeGrafter"/>
</dbReference>
<comment type="caution">
    <text evidence="3">The sequence shown here is derived from an EMBL/GenBank/DDBJ whole genome shotgun (WGS) entry which is preliminary data.</text>
</comment>
<proteinExistence type="predicted"/>
<dbReference type="GO" id="GO:0071949">
    <property type="term" value="F:FAD binding"/>
    <property type="evidence" value="ECO:0007669"/>
    <property type="project" value="InterPro"/>
</dbReference>
<organism evidence="3 4">
    <name type="scientific">Pristionchus mayeri</name>
    <dbReference type="NCBI Taxonomy" id="1317129"/>
    <lineage>
        <taxon>Eukaryota</taxon>
        <taxon>Metazoa</taxon>
        <taxon>Ecdysozoa</taxon>
        <taxon>Nematoda</taxon>
        <taxon>Chromadorea</taxon>
        <taxon>Rhabditida</taxon>
        <taxon>Rhabditina</taxon>
        <taxon>Diplogasteromorpha</taxon>
        <taxon>Diplogasteroidea</taxon>
        <taxon>Neodiplogasteridae</taxon>
        <taxon>Pristionchus</taxon>
    </lineage>
</organism>
<dbReference type="Gene3D" id="1.10.540.10">
    <property type="entry name" value="Acyl-CoA dehydrogenase/oxidase, N-terminal domain"/>
    <property type="match status" value="1"/>
</dbReference>
<sequence>GDNPDLTKERKSATFDTEEMTNFVYGSKAEVDRMREIEAKVAADPDLCNPVPLDFLSREKRIEAQAKK</sequence>
<feature type="non-terminal residue" evidence="3">
    <location>
        <position position="1"/>
    </location>
</feature>
<feature type="non-terminal residue" evidence="3">
    <location>
        <position position="68"/>
    </location>
</feature>
<dbReference type="PANTHER" id="PTHR10909">
    <property type="entry name" value="ELECTRON TRANSPORT OXIDOREDUCTASE"/>
    <property type="match status" value="1"/>
</dbReference>
<protein>
    <recommendedName>
        <fullName evidence="2">Acyl-coenzyme A oxidase N-terminal domain-containing protein</fullName>
    </recommendedName>
</protein>
<dbReference type="GO" id="GO:0055088">
    <property type="term" value="P:lipid homeostasis"/>
    <property type="evidence" value="ECO:0007669"/>
    <property type="project" value="TreeGrafter"/>
</dbReference>
<dbReference type="AlphaFoldDB" id="A0AAN5I068"/>
<feature type="domain" description="Acyl-coenzyme A oxidase N-terminal" evidence="2">
    <location>
        <begin position="16"/>
        <end position="68"/>
    </location>
</feature>
<dbReference type="InterPro" id="IPR037069">
    <property type="entry name" value="AcylCoA_DH/ox_N_sf"/>
</dbReference>
<dbReference type="GO" id="GO:0005777">
    <property type="term" value="C:peroxisome"/>
    <property type="evidence" value="ECO:0007669"/>
    <property type="project" value="InterPro"/>
</dbReference>
<comment type="pathway">
    <text evidence="1">Lipid metabolism; peroxisomal fatty acid beta-oxidation.</text>
</comment>
<evidence type="ECO:0000313" key="3">
    <source>
        <dbReference type="EMBL" id="GMR46980.1"/>
    </source>
</evidence>
<dbReference type="PANTHER" id="PTHR10909:SF250">
    <property type="entry name" value="PEROXISOMAL ACYL-COENZYME A OXIDASE 1"/>
    <property type="match status" value="1"/>
</dbReference>
<dbReference type="InterPro" id="IPR029320">
    <property type="entry name" value="Acyl-CoA_ox_N"/>
</dbReference>